<dbReference type="InterPro" id="IPR024479">
    <property type="entry name" value="DUF3866"/>
</dbReference>
<dbReference type="Pfam" id="PF12982">
    <property type="entry name" value="DUF3866"/>
    <property type="match status" value="1"/>
</dbReference>
<dbReference type="OrthoDB" id="3401376at2"/>
<proteinExistence type="predicted"/>
<evidence type="ECO:0008006" key="3">
    <source>
        <dbReference type="Google" id="ProtNLM"/>
    </source>
</evidence>
<accession>B8CVX0</accession>
<evidence type="ECO:0000313" key="1">
    <source>
        <dbReference type="EMBL" id="ACL69439.1"/>
    </source>
</evidence>
<dbReference type="eggNOG" id="COG3502">
    <property type="taxonomic scope" value="Bacteria"/>
</dbReference>
<dbReference type="HOGENOM" id="CLU_042007_0_0_9"/>
<name>B8CVX0_HALOH</name>
<sequence length="364" mass="40411">MVYDLSRAPGTVKKIIKEHKDRKQIVEVEIKDRGLFKAINYIPMTGRLEAGVQVVLNTTAIELGLGTGGYHFVMAVMNDSSLDDKVSFEKEYPGHIMKLRYTPCQVKTQCVEEQESKYHDLINNFKNLKGQIVVILPLHSLLAPLAITFKHFYPHGKLVYIMTEGGALPIDFSDTVNILKKKQLIDTTITTGHAFGGDLETVNIYTGLAAATEIARADLVVSAMGPGITGTGTKLGYSGVESSFVCHAVQVLGGRVIFVPRVSMADPRQRHFGISHHSITLLMDLIDKPVDVVFPEEYNIVKKASQLGVIKKHNAYIYDYGIIDKILSQSQFDFNSMGRGYEDDHLFFITAGLAVLRFNDMKKG</sequence>
<dbReference type="Proteomes" id="UP000000719">
    <property type="component" value="Chromosome"/>
</dbReference>
<protein>
    <recommendedName>
        <fullName evidence="3">DUF3866 domain-containing protein</fullName>
    </recommendedName>
</protein>
<dbReference type="RefSeq" id="WP_012635627.1">
    <property type="nucleotide sequence ID" value="NC_011899.1"/>
</dbReference>
<dbReference type="STRING" id="373903.Hore_06820"/>
<gene>
    <name evidence="1" type="ordered locus">Hore_06820</name>
</gene>
<organism evidence="1 2">
    <name type="scientific">Halothermothrix orenii (strain H 168 / OCM 544 / DSM 9562)</name>
    <dbReference type="NCBI Taxonomy" id="373903"/>
    <lineage>
        <taxon>Bacteria</taxon>
        <taxon>Bacillati</taxon>
        <taxon>Bacillota</taxon>
        <taxon>Clostridia</taxon>
        <taxon>Halanaerobiales</taxon>
        <taxon>Halothermotrichaceae</taxon>
        <taxon>Halothermothrix</taxon>
    </lineage>
</organism>
<reference evidence="1 2" key="1">
    <citation type="journal article" date="2009" name="PLoS ONE">
        <title>Genome analysis of the anaerobic thermohalophilic bacterium Halothermothrix orenii.</title>
        <authorList>
            <person name="Mavromatis K."/>
            <person name="Ivanova N."/>
            <person name="Anderson I."/>
            <person name="Lykidis A."/>
            <person name="Hooper S.D."/>
            <person name="Sun H."/>
            <person name="Kunin V."/>
            <person name="Lapidus A."/>
            <person name="Hugenholtz P."/>
            <person name="Patel B."/>
            <person name="Kyrpides N.C."/>
        </authorList>
    </citation>
    <scope>NUCLEOTIDE SEQUENCE [LARGE SCALE GENOMIC DNA]</scope>
    <source>
        <strain evidence="2">H 168 / OCM 544 / DSM 9562</strain>
    </source>
</reference>
<evidence type="ECO:0000313" key="2">
    <source>
        <dbReference type="Proteomes" id="UP000000719"/>
    </source>
</evidence>
<dbReference type="KEGG" id="hor:Hore_06820"/>
<keyword evidence="2" id="KW-1185">Reference proteome</keyword>
<dbReference type="AlphaFoldDB" id="B8CVX0"/>
<dbReference type="EMBL" id="CP001098">
    <property type="protein sequence ID" value="ACL69439.1"/>
    <property type="molecule type" value="Genomic_DNA"/>
</dbReference>